<keyword evidence="6 8" id="KW-0472">Membrane</keyword>
<dbReference type="Pfam" id="PF00083">
    <property type="entry name" value="Sugar_tr"/>
    <property type="match status" value="1"/>
</dbReference>
<feature type="domain" description="Major facilitator superfamily (MFS) profile" evidence="9">
    <location>
        <begin position="1"/>
        <end position="427"/>
    </location>
</feature>
<sequence length="430" mass="46083">MAVFQFGFGISELNAFEPRFTCKAAECFNLSDTGFGWVTTMFTIGGAASSIACGSISKYAQINRKDWLQISAALSLAGSVLLSTTSSLLLLSTARLVQGFGAGIGVVQVPVYLQEISPPSISGEVGISNQLAVVTGIFCAQAIGTWAMAYSLPWPTVPLASFLIATSQLVVGWFWAYESPGWLDGEGARIAARSGYPSASRIRERLWGHDAYEVVDRFSEDMPPERNANTDWYSDPNFRKGMRIVAMTQIAQQFSGVNAILYYSTGVLSKVMPDIASYIGLLITIVNGLLTFPPIALISESRLGRKTLMVGSATGMGGFCGILAVSLWTASPWGSALAIMCVIACFSMGLGPVPFVILPEVLPSEYVSIGSSMGLGINWIGNILVAGSFPVLRNVLGKYDGHTGALVFGLFACSNLWFAAWIARNYHYVQ</sequence>
<dbReference type="GO" id="GO:0016020">
    <property type="term" value="C:membrane"/>
    <property type="evidence" value="ECO:0007669"/>
    <property type="project" value="UniProtKB-SubCell"/>
</dbReference>
<gene>
    <name evidence="10" type="ORF">MYAM1_002630</name>
</gene>
<evidence type="ECO:0000256" key="8">
    <source>
        <dbReference type="SAM" id="Phobius"/>
    </source>
</evidence>
<feature type="transmembrane region" description="Helical" evidence="8">
    <location>
        <begin position="275"/>
        <end position="296"/>
    </location>
</feature>
<feature type="transmembrane region" description="Helical" evidence="8">
    <location>
        <begin position="68"/>
        <end position="90"/>
    </location>
</feature>
<evidence type="ECO:0000313" key="10">
    <source>
        <dbReference type="EMBL" id="WFC99884.1"/>
    </source>
</evidence>
<dbReference type="GO" id="GO:0015149">
    <property type="term" value="F:hexose transmembrane transporter activity"/>
    <property type="evidence" value="ECO:0007669"/>
    <property type="project" value="TreeGrafter"/>
</dbReference>
<evidence type="ECO:0000256" key="2">
    <source>
        <dbReference type="ARBA" id="ARBA00010992"/>
    </source>
</evidence>
<evidence type="ECO:0000256" key="7">
    <source>
        <dbReference type="ARBA" id="ARBA00049119"/>
    </source>
</evidence>
<evidence type="ECO:0000259" key="9">
    <source>
        <dbReference type="PROSITE" id="PS50850"/>
    </source>
</evidence>
<name>A0AAJ6CHH2_9BASI</name>
<proteinExistence type="inferred from homology"/>
<comment type="catalytic activity">
    <reaction evidence="7">
        <text>myo-inositol(out) + H(+)(out) = myo-inositol(in) + H(+)(in)</text>
        <dbReference type="Rhea" id="RHEA:60364"/>
        <dbReference type="ChEBI" id="CHEBI:15378"/>
        <dbReference type="ChEBI" id="CHEBI:17268"/>
    </reaction>
</comment>
<keyword evidence="11" id="KW-1185">Reference proteome</keyword>
<organism evidence="10 11">
    <name type="scientific">Malassezia yamatoensis</name>
    <dbReference type="NCBI Taxonomy" id="253288"/>
    <lineage>
        <taxon>Eukaryota</taxon>
        <taxon>Fungi</taxon>
        <taxon>Dikarya</taxon>
        <taxon>Basidiomycota</taxon>
        <taxon>Ustilaginomycotina</taxon>
        <taxon>Malasseziomycetes</taxon>
        <taxon>Malasseziales</taxon>
        <taxon>Malasseziaceae</taxon>
        <taxon>Malassezia</taxon>
    </lineage>
</organism>
<dbReference type="PANTHER" id="PTHR23503:SF8">
    <property type="entry name" value="FACILITATED GLUCOSE TRANSPORTER PROTEIN 1"/>
    <property type="match status" value="1"/>
</dbReference>
<feature type="transmembrane region" description="Helical" evidence="8">
    <location>
        <begin position="35"/>
        <end position="56"/>
    </location>
</feature>
<dbReference type="InterPro" id="IPR005828">
    <property type="entry name" value="MFS_sugar_transport-like"/>
</dbReference>
<comment type="subcellular location">
    <subcellularLocation>
        <location evidence="1">Membrane</location>
        <topology evidence="1">Multi-pass membrane protein</topology>
    </subcellularLocation>
</comment>
<dbReference type="Proteomes" id="UP001219567">
    <property type="component" value="Chromosome 3"/>
</dbReference>
<dbReference type="EMBL" id="CP119945">
    <property type="protein sequence ID" value="WFC99884.1"/>
    <property type="molecule type" value="Genomic_DNA"/>
</dbReference>
<dbReference type="InterPro" id="IPR045263">
    <property type="entry name" value="GLUT"/>
</dbReference>
<feature type="transmembrane region" description="Helical" evidence="8">
    <location>
        <begin position="404"/>
        <end position="423"/>
    </location>
</feature>
<feature type="transmembrane region" description="Helical" evidence="8">
    <location>
        <begin position="159"/>
        <end position="177"/>
    </location>
</feature>
<reference evidence="10 11" key="1">
    <citation type="submission" date="2023-03" db="EMBL/GenBank/DDBJ databases">
        <title>Mating type loci evolution in Malassezia.</title>
        <authorList>
            <person name="Coelho M.A."/>
        </authorList>
    </citation>
    <scope>NUCLEOTIDE SEQUENCE [LARGE SCALE GENOMIC DNA]</scope>
    <source>
        <strain evidence="10 11">CBS 9725</strain>
    </source>
</reference>
<evidence type="ECO:0000256" key="6">
    <source>
        <dbReference type="ARBA" id="ARBA00023136"/>
    </source>
</evidence>
<dbReference type="InterPro" id="IPR020846">
    <property type="entry name" value="MFS_dom"/>
</dbReference>
<dbReference type="Gene3D" id="1.20.1250.20">
    <property type="entry name" value="MFS general substrate transporter like domains"/>
    <property type="match status" value="1"/>
</dbReference>
<evidence type="ECO:0000256" key="3">
    <source>
        <dbReference type="ARBA" id="ARBA00022448"/>
    </source>
</evidence>
<dbReference type="InterPro" id="IPR003663">
    <property type="entry name" value="Sugar/inositol_transpt"/>
</dbReference>
<keyword evidence="5 8" id="KW-1133">Transmembrane helix</keyword>
<dbReference type="PROSITE" id="PS50850">
    <property type="entry name" value="MFS"/>
    <property type="match status" value="1"/>
</dbReference>
<dbReference type="SUPFAM" id="SSF103473">
    <property type="entry name" value="MFS general substrate transporter"/>
    <property type="match status" value="1"/>
</dbReference>
<evidence type="ECO:0000256" key="4">
    <source>
        <dbReference type="ARBA" id="ARBA00022692"/>
    </source>
</evidence>
<comment type="similarity">
    <text evidence="2">Belongs to the major facilitator superfamily. Sugar transporter (TC 2.A.1.1) family.</text>
</comment>
<accession>A0AAJ6CHH2</accession>
<keyword evidence="4 8" id="KW-0812">Transmembrane</keyword>
<dbReference type="PANTHER" id="PTHR23503">
    <property type="entry name" value="SOLUTE CARRIER FAMILY 2"/>
    <property type="match status" value="1"/>
</dbReference>
<feature type="transmembrane region" description="Helical" evidence="8">
    <location>
        <begin position="336"/>
        <end position="357"/>
    </location>
</feature>
<evidence type="ECO:0000313" key="11">
    <source>
        <dbReference type="Proteomes" id="UP001219567"/>
    </source>
</evidence>
<keyword evidence="3" id="KW-0813">Transport</keyword>
<dbReference type="PRINTS" id="PR00171">
    <property type="entry name" value="SUGRTRNSPORT"/>
</dbReference>
<protein>
    <recommendedName>
        <fullName evidence="9">Major facilitator superfamily (MFS) profile domain-containing protein</fullName>
    </recommendedName>
</protein>
<feature type="transmembrane region" description="Helical" evidence="8">
    <location>
        <begin position="308"/>
        <end position="330"/>
    </location>
</feature>
<dbReference type="InterPro" id="IPR036259">
    <property type="entry name" value="MFS_trans_sf"/>
</dbReference>
<dbReference type="AlphaFoldDB" id="A0AAJ6CHH2"/>
<feature type="transmembrane region" description="Helical" evidence="8">
    <location>
        <begin position="369"/>
        <end position="392"/>
    </location>
</feature>
<evidence type="ECO:0000256" key="1">
    <source>
        <dbReference type="ARBA" id="ARBA00004141"/>
    </source>
</evidence>
<evidence type="ECO:0000256" key="5">
    <source>
        <dbReference type="ARBA" id="ARBA00022989"/>
    </source>
</evidence>